<comment type="caution">
    <text evidence="2">The sequence shown here is derived from an EMBL/GenBank/DDBJ whole genome shotgun (WGS) entry which is preliminary data.</text>
</comment>
<dbReference type="AlphaFoldDB" id="A0A9D1XB00"/>
<feature type="chain" id="PRO_5039412496" description="Lipoprotein" evidence="1">
    <location>
        <begin position="22"/>
        <end position="410"/>
    </location>
</feature>
<dbReference type="EMBL" id="DXEL01000086">
    <property type="protein sequence ID" value="HIX75900.1"/>
    <property type="molecule type" value="Genomic_DNA"/>
</dbReference>
<evidence type="ECO:0000313" key="2">
    <source>
        <dbReference type="EMBL" id="HIX75900.1"/>
    </source>
</evidence>
<name>A0A9D1XB00_9BACT</name>
<feature type="signal peptide" evidence="1">
    <location>
        <begin position="1"/>
        <end position="21"/>
    </location>
</feature>
<accession>A0A9D1XB00</accession>
<dbReference type="PROSITE" id="PS51257">
    <property type="entry name" value="PROKAR_LIPOPROTEIN"/>
    <property type="match status" value="1"/>
</dbReference>
<evidence type="ECO:0000313" key="3">
    <source>
        <dbReference type="Proteomes" id="UP000886740"/>
    </source>
</evidence>
<evidence type="ECO:0008006" key="4">
    <source>
        <dbReference type="Google" id="ProtNLM"/>
    </source>
</evidence>
<dbReference type="PANTHER" id="PTHR41339:SF1">
    <property type="entry name" value="SECRETED PROTEIN"/>
    <property type="match status" value="1"/>
</dbReference>
<sequence length="410" mass="43494">MKTTNWKFLALAFAVSTSVFTSCGDDDDPNVDPNPGGEDETSYVLDKDITEDTSLEAGKTYTLSGGIHVVAPATLNIPEGVTIVAKNDDQVDYILVEQGAKINAQGTAEKPIVMTSDLKEPGAWGGVHICGYAHTNASGGTGKSEIGDANYGGDKDDDNSGTMRYVRLEYTGFAFDEEHEANGLSLYGVGSGTTLEYIQAYKGSDDGIEFFGGSANIRNCVVTSCSDDSFDWTEGWNGKGQFLVAYQEGSESLGYDCDCLIEADNNGKDFAATPVAHPVLSNLTLIGNGGEKQGVRLRAGTQVEMYNALICGKGKVLTVETTETENALSDGTSKLENVSIDGELESENNIYTNDMFAAATGNLTKQAFEWSDLYVGTEEGGAAPADGFFTTANYKGAVAADNNWTSGWTL</sequence>
<dbReference type="SUPFAM" id="SSF51126">
    <property type="entry name" value="Pectin lyase-like"/>
    <property type="match status" value="1"/>
</dbReference>
<evidence type="ECO:0000256" key="1">
    <source>
        <dbReference type="SAM" id="SignalP"/>
    </source>
</evidence>
<reference evidence="2" key="1">
    <citation type="journal article" date="2021" name="PeerJ">
        <title>Extensive microbial diversity within the chicken gut microbiome revealed by metagenomics and culture.</title>
        <authorList>
            <person name="Gilroy R."/>
            <person name="Ravi A."/>
            <person name="Getino M."/>
            <person name="Pursley I."/>
            <person name="Horton D.L."/>
            <person name="Alikhan N.F."/>
            <person name="Baker D."/>
            <person name="Gharbi K."/>
            <person name="Hall N."/>
            <person name="Watson M."/>
            <person name="Adriaenssens E.M."/>
            <person name="Foster-Nyarko E."/>
            <person name="Jarju S."/>
            <person name="Secka A."/>
            <person name="Antonio M."/>
            <person name="Oren A."/>
            <person name="Chaudhuri R.R."/>
            <person name="La Ragione R."/>
            <person name="Hildebrand F."/>
            <person name="Pallen M.J."/>
        </authorList>
    </citation>
    <scope>NUCLEOTIDE SEQUENCE</scope>
    <source>
        <strain evidence="2">ChiGjej6B6-14162</strain>
    </source>
</reference>
<keyword evidence="1" id="KW-0732">Signal</keyword>
<gene>
    <name evidence="2" type="ORF">H9977_12835</name>
</gene>
<dbReference type="PANTHER" id="PTHR41339">
    <property type="entry name" value="LIPL48"/>
    <property type="match status" value="1"/>
</dbReference>
<dbReference type="InterPro" id="IPR011050">
    <property type="entry name" value="Pectin_lyase_fold/virulence"/>
</dbReference>
<dbReference type="Proteomes" id="UP000886740">
    <property type="component" value="Unassembled WGS sequence"/>
</dbReference>
<proteinExistence type="predicted"/>
<protein>
    <recommendedName>
        <fullName evidence="4">Lipoprotein</fullName>
    </recommendedName>
</protein>
<reference evidence="2" key="2">
    <citation type="submission" date="2021-04" db="EMBL/GenBank/DDBJ databases">
        <authorList>
            <person name="Gilroy R."/>
        </authorList>
    </citation>
    <scope>NUCLEOTIDE SEQUENCE</scope>
    <source>
        <strain evidence="2">ChiGjej6B6-14162</strain>
    </source>
</reference>
<organism evidence="2 3">
    <name type="scientific">Candidatus Parabacteroides intestinipullorum</name>
    <dbReference type="NCBI Taxonomy" id="2838723"/>
    <lineage>
        <taxon>Bacteria</taxon>
        <taxon>Pseudomonadati</taxon>
        <taxon>Bacteroidota</taxon>
        <taxon>Bacteroidia</taxon>
        <taxon>Bacteroidales</taxon>
        <taxon>Tannerellaceae</taxon>
        <taxon>Parabacteroides</taxon>
    </lineage>
</organism>